<dbReference type="CDD" id="cd11614">
    <property type="entry name" value="SAF_CpaB_FlgA_like"/>
    <property type="match status" value="1"/>
</dbReference>
<evidence type="ECO:0000313" key="3">
    <source>
        <dbReference type="EMBL" id="MBY9075183.1"/>
    </source>
</evidence>
<feature type="domain" description="SAF" evidence="2">
    <location>
        <begin position="46"/>
        <end position="107"/>
    </location>
</feature>
<protein>
    <submittedName>
        <fullName evidence="3">Pilus assembly protein CpaB</fullName>
    </submittedName>
</protein>
<sequence length="208" mass="20849">MNRLALLRRRVRRTVLARRRLLAALAAGTAVAAGLQAAAAPPPPTTTVLTAAHDLPGGTVVRASDLVRTEFTPASVPAGAVTAAAALGRTTAAPVRAGEPLTDVRLVSGSLLDGYPGRVAAPVRIGDAGAVDLLRIGDRVDVVAADPQGRAPATVVAYDAPVVALPRGGDDGAALTTGGLLVLAVSEETAADLAGAGVSRYLSVLIRH</sequence>
<keyword evidence="1" id="KW-0732">Signal</keyword>
<accession>A0ABS7RJF6</accession>
<comment type="caution">
    <text evidence="3">The sequence shown here is derived from an EMBL/GenBank/DDBJ whole genome shotgun (WGS) entry which is preliminary data.</text>
</comment>
<dbReference type="SMART" id="SM00858">
    <property type="entry name" value="SAF"/>
    <property type="match status" value="1"/>
</dbReference>
<dbReference type="RefSeq" id="WP_221024969.1">
    <property type="nucleotide sequence ID" value="NZ_JAIEZQ010000002.1"/>
</dbReference>
<dbReference type="EMBL" id="JAIEZQ010000002">
    <property type="protein sequence ID" value="MBY9075183.1"/>
    <property type="molecule type" value="Genomic_DNA"/>
</dbReference>
<dbReference type="Pfam" id="PF08666">
    <property type="entry name" value="SAF"/>
    <property type="match status" value="1"/>
</dbReference>
<keyword evidence="4" id="KW-1185">Reference proteome</keyword>
<organism evidence="3 4">
    <name type="scientific">Nocardioides jiangsuensis</name>
    <dbReference type="NCBI Taxonomy" id="2866161"/>
    <lineage>
        <taxon>Bacteria</taxon>
        <taxon>Bacillati</taxon>
        <taxon>Actinomycetota</taxon>
        <taxon>Actinomycetes</taxon>
        <taxon>Propionibacteriales</taxon>
        <taxon>Nocardioidaceae</taxon>
        <taxon>Nocardioides</taxon>
    </lineage>
</organism>
<name>A0ABS7RJF6_9ACTN</name>
<reference evidence="3 4" key="1">
    <citation type="submission" date="2021-08" db="EMBL/GenBank/DDBJ databases">
        <title>Nocardioides bacterium WL0053 sp. nov., isolated from the sediment.</title>
        <authorList>
            <person name="Wang L."/>
            <person name="Zhang D."/>
            <person name="Zhang A."/>
        </authorList>
    </citation>
    <scope>NUCLEOTIDE SEQUENCE [LARGE SCALE GENOMIC DNA]</scope>
    <source>
        <strain evidence="3 4">WL0053</strain>
    </source>
</reference>
<evidence type="ECO:0000256" key="1">
    <source>
        <dbReference type="SAM" id="SignalP"/>
    </source>
</evidence>
<feature type="signal peptide" evidence="1">
    <location>
        <begin position="1"/>
        <end position="32"/>
    </location>
</feature>
<dbReference type="InterPro" id="IPR013974">
    <property type="entry name" value="SAF"/>
</dbReference>
<feature type="chain" id="PRO_5047409494" evidence="1">
    <location>
        <begin position="33"/>
        <end position="208"/>
    </location>
</feature>
<evidence type="ECO:0000259" key="2">
    <source>
        <dbReference type="SMART" id="SM00858"/>
    </source>
</evidence>
<dbReference type="PROSITE" id="PS51318">
    <property type="entry name" value="TAT"/>
    <property type="match status" value="1"/>
</dbReference>
<evidence type="ECO:0000313" key="4">
    <source>
        <dbReference type="Proteomes" id="UP000754710"/>
    </source>
</evidence>
<proteinExistence type="predicted"/>
<gene>
    <name evidence="3" type="ORF">K1X13_10165</name>
</gene>
<dbReference type="InterPro" id="IPR006311">
    <property type="entry name" value="TAT_signal"/>
</dbReference>
<dbReference type="Proteomes" id="UP000754710">
    <property type="component" value="Unassembled WGS sequence"/>
</dbReference>